<name>A0A4D4LDK0_STRVO</name>
<protein>
    <submittedName>
        <fullName evidence="2">Uncharacterized protein</fullName>
    </submittedName>
</protein>
<proteinExistence type="predicted"/>
<dbReference type="Proteomes" id="UP000301309">
    <property type="component" value="Unassembled WGS sequence"/>
</dbReference>
<accession>A0A4D4LDK0</accession>
<evidence type="ECO:0000256" key="1">
    <source>
        <dbReference type="SAM" id="MobiDB-lite"/>
    </source>
</evidence>
<dbReference type="RefSeq" id="WP_137979312.1">
    <property type="nucleotide sequence ID" value="NZ_BAAASO010000047.1"/>
</dbReference>
<evidence type="ECO:0000313" key="2">
    <source>
        <dbReference type="EMBL" id="GDY56163.1"/>
    </source>
</evidence>
<organism evidence="2 3">
    <name type="scientific">Streptomyces violaceusniger</name>
    <dbReference type="NCBI Taxonomy" id="68280"/>
    <lineage>
        <taxon>Bacteria</taxon>
        <taxon>Bacillati</taxon>
        <taxon>Actinomycetota</taxon>
        <taxon>Actinomycetes</taxon>
        <taxon>Kitasatosporales</taxon>
        <taxon>Streptomycetaceae</taxon>
        <taxon>Streptomyces</taxon>
        <taxon>Streptomyces violaceusniger group</taxon>
    </lineage>
</organism>
<dbReference type="EMBL" id="BJHW01000001">
    <property type="protein sequence ID" value="GDY56163.1"/>
    <property type="molecule type" value="Genomic_DNA"/>
</dbReference>
<evidence type="ECO:0000313" key="3">
    <source>
        <dbReference type="Proteomes" id="UP000301309"/>
    </source>
</evidence>
<dbReference type="AlphaFoldDB" id="A0A4D4LDK0"/>
<reference evidence="2 3" key="1">
    <citation type="journal article" date="2020" name="Int. J. Syst. Evol. Microbiol.">
        <title>Reclassification of Streptomyces castelarensis and Streptomyces sporoclivatus as later heterotypic synonyms of Streptomyces antimycoticus.</title>
        <authorList>
            <person name="Komaki H."/>
            <person name="Tamura T."/>
        </authorList>
    </citation>
    <scope>NUCLEOTIDE SEQUENCE [LARGE SCALE GENOMIC DNA]</scope>
    <source>
        <strain evidence="2 3">NBRC 13459</strain>
    </source>
</reference>
<sequence>MLLLRDAAHPAEGHLQAVDLESPGVPGKDGRYRRTRFAPVAPLLDVGGDGHLDVVATARSGGYWTLPRTDTGLDTSRTHSRTHRVTRERLD</sequence>
<gene>
    <name evidence="2" type="ORF">SVIO_067860</name>
</gene>
<feature type="region of interest" description="Disordered" evidence="1">
    <location>
        <begin position="68"/>
        <end position="91"/>
    </location>
</feature>
<comment type="caution">
    <text evidence="2">The sequence shown here is derived from an EMBL/GenBank/DDBJ whole genome shotgun (WGS) entry which is preliminary data.</text>
</comment>
<keyword evidence="3" id="KW-1185">Reference proteome</keyword>